<sequence>MEGESDDQKEIVADSDDDEGDEEGDMKGNAFPFFSTGIAALGAPLVYWLIVILQTYKQDSSDNFNSFESRKGYVSIELLILALSRAGVDEIRENEEVKLETGP</sequence>
<proteinExistence type="predicted"/>
<comment type="caution">
    <text evidence="1">The sequence shown here is derived from an EMBL/GenBank/DDBJ whole genome shotgun (WGS) entry which is preliminary data.</text>
</comment>
<accession>A0ACB9E519</accession>
<evidence type="ECO:0000313" key="1">
    <source>
        <dbReference type="EMBL" id="KAI3753718.1"/>
    </source>
</evidence>
<reference evidence="1 2" key="2">
    <citation type="journal article" date="2022" name="Mol. Ecol. Resour.">
        <title>The genomes of chicory, endive, great burdock and yacon provide insights into Asteraceae paleo-polyploidization history and plant inulin production.</title>
        <authorList>
            <person name="Fan W."/>
            <person name="Wang S."/>
            <person name="Wang H."/>
            <person name="Wang A."/>
            <person name="Jiang F."/>
            <person name="Liu H."/>
            <person name="Zhao H."/>
            <person name="Xu D."/>
            <person name="Zhang Y."/>
        </authorList>
    </citation>
    <scope>NUCLEOTIDE SEQUENCE [LARGE SCALE GENOMIC DNA]</scope>
    <source>
        <strain evidence="2">cv. Punajuju</strain>
        <tissue evidence="1">Leaves</tissue>
    </source>
</reference>
<dbReference type="EMBL" id="CM042012">
    <property type="protein sequence ID" value="KAI3753718.1"/>
    <property type="molecule type" value="Genomic_DNA"/>
</dbReference>
<organism evidence="1 2">
    <name type="scientific">Cichorium intybus</name>
    <name type="common">Chicory</name>
    <dbReference type="NCBI Taxonomy" id="13427"/>
    <lineage>
        <taxon>Eukaryota</taxon>
        <taxon>Viridiplantae</taxon>
        <taxon>Streptophyta</taxon>
        <taxon>Embryophyta</taxon>
        <taxon>Tracheophyta</taxon>
        <taxon>Spermatophyta</taxon>
        <taxon>Magnoliopsida</taxon>
        <taxon>eudicotyledons</taxon>
        <taxon>Gunneridae</taxon>
        <taxon>Pentapetalae</taxon>
        <taxon>asterids</taxon>
        <taxon>campanulids</taxon>
        <taxon>Asterales</taxon>
        <taxon>Asteraceae</taxon>
        <taxon>Cichorioideae</taxon>
        <taxon>Cichorieae</taxon>
        <taxon>Cichoriinae</taxon>
        <taxon>Cichorium</taxon>
    </lineage>
</organism>
<keyword evidence="2" id="KW-1185">Reference proteome</keyword>
<protein>
    <submittedName>
        <fullName evidence="1">Uncharacterized protein</fullName>
    </submittedName>
</protein>
<name>A0ACB9E519_CICIN</name>
<gene>
    <name evidence="1" type="ORF">L2E82_25779</name>
</gene>
<reference evidence="2" key="1">
    <citation type="journal article" date="2022" name="Mol. Ecol. Resour.">
        <title>The genomes of chicory, endive, great burdock and yacon provide insights into Asteraceae palaeo-polyploidization history and plant inulin production.</title>
        <authorList>
            <person name="Fan W."/>
            <person name="Wang S."/>
            <person name="Wang H."/>
            <person name="Wang A."/>
            <person name="Jiang F."/>
            <person name="Liu H."/>
            <person name="Zhao H."/>
            <person name="Xu D."/>
            <person name="Zhang Y."/>
        </authorList>
    </citation>
    <scope>NUCLEOTIDE SEQUENCE [LARGE SCALE GENOMIC DNA]</scope>
    <source>
        <strain evidence="2">cv. Punajuju</strain>
    </source>
</reference>
<evidence type="ECO:0000313" key="2">
    <source>
        <dbReference type="Proteomes" id="UP001055811"/>
    </source>
</evidence>
<dbReference type="Proteomes" id="UP001055811">
    <property type="component" value="Linkage Group LG04"/>
</dbReference>